<keyword evidence="1" id="KW-0812">Transmembrane</keyword>
<proteinExistence type="predicted"/>
<feature type="transmembrane region" description="Helical" evidence="1">
    <location>
        <begin position="86"/>
        <end position="106"/>
    </location>
</feature>
<sequence length="159" mass="18509">MFYFGKHDENDTCHLSSSKAFGQKLKTCIQLCKRCILEKSLSVDNLFIFVLIFKYFKVPTLYQVMHKPYCQRLLPLLIEFTKWCTFLWYCWCGVVVFRLTIILLGTATIQRFQAVNLLLAEILLFSSFKAYPTVKFADASLSTLKGEVGIIHVHMLIHR</sequence>
<keyword evidence="1" id="KW-1133">Transmembrane helix</keyword>
<dbReference type="EMBL" id="OX451738">
    <property type="protein sequence ID" value="CAI8605813.1"/>
    <property type="molecule type" value="Genomic_DNA"/>
</dbReference>
<dbReference type="PANTHER" id="PTHR30238:SF0">
    <property type="entry name" value="THYLAKOID MEMBRANE PROTEIN TERC, CHLOROPLASTIC"/>
    <property type="match status" value="1"/>
</dbReference>
<accession>A0AAV1A859</accession>
<gene>
    <name evidence="2" type="ORF">VFH_III200280</name>
</gene>
<organism evidence="2 3">
    <name type="scientific">Vicia faba</name>
    <name type="common">Broad bean</name>
    <name type="synonym">Faba vulgaris</name>
    <dbReference type="NCBI Taxonomy" id="3906"/>
    <lineage>
        <taxon>Eukaryota</taxon>
        <taxon>Viridiplantae</taxon>
        <taxon>Streptophyta</taxon>
        <taxon>Embryophyta</taxon>
        <taxon>Tracheophyta</taxon>
        <taxon>Spermatophyta</taxon>
        <taxon>Magnoliopsida</taxon>
        <taxon>eudicotyledons</taxon>
        <taxon>Gunneridae</taxon>
        <taxon>Pentapetalae</taxon>
        <taxon>rosids</taxon>
        <taxon>fabids</taxon>
        <taxon>Fabales</taxon>
        <taxon>Fabaceae</taxon>
        <taxon>Papilionoideae</taxon>
        <taxon>50 kb inversion clade</taxon>
        <taxon>NPAAA clade</taxon>
        <taxon>Hologalegina</taxon>
        <taxon>IRL clade</taxon>
        <taxon>Fabeae</taxon>
        <taxon>Vicia</taxon>
    </lineage>
</organism>
<name>A0AAV1A859_VICFA</name>
<dbReference type="Proteomes" id="UP001157006">
    <property type="component" value="Chromosome 3"/>
</dbReference>
<feature type="transmembrane region" description="Helical" evidence="1">
    <location>
        <begin position="46"/>
        <end position="65"/>
    </location>
</feature>
<protein>
    <submittedName>
        <fullName evidence="2">Uncharacterized protein</fullName>
    </submittedName>
</protein>
<dbReference type="AlphaFoldDB" id="A0AAV1A859"/>
<keyword evidence="1" id="KW-0472">Membrane</keyword>
<reference evidence="2 3" key="1">
    <citation type="submission" date="2023-01" db="EMBL/GenBank/DDBJ databases">
        <authorList>
            <person name="Kreplak J."/>
        </authorList>
    </citation>
    <scope>NUCLEOTIDE SEQUENCE [LARGE SCALE GENOMIC DNA]</scope>
</reference>
<evidence type="ECO:0000313" key="3">
    <source>
        <dbReference type="Proteomes" id="UP001157006"/>
    </source>
</evidence>
<evidence type="ECO:0000313" key="2">
    <source>
        <dbReference type="EMBL" id="CAI8605813.1"/>
    </source>
</evidence>
<keyword evidence="3" id="KW-1185">Reference proteome</keyword>
<evidence type="ECO:0000256" key="1">
    <source>
        <dbReference type="SAM" id="Phobius"/>
    </source>
</evidence>
<dbReference type="PANTHER" id="PTHR30238">
    <property type="entry name" value="MEMBRANE BOUND PREDICTED REDOX MODULATOR"/>
    <property type="match status" value="1"/>
</dbReference>